<dbReference type="Pfam" id="PF14929">
    <property type="entry name" value="TAF1_subA"/>
    <property type="match status" value="1"/>
</dbReference>
<dbReference type="PANTHER" id="PTHR36720">
    <property type="entry name" value="TAF RNA POLYMERASE I SUBUNIT A"/>
    <property type="match status" value="1"/>
</dbReference>
<dbReference type="InterPro" id="IPR039495">
    <property type="entry name" value="TAF1A"/>
</dbReference>
<dbReference type="PANTHER" id="PTHR36720:SF1">
    <property type="entry name" value="TAF RNA POLYMERASE I SUBUNIT A"/>
    <property type="match status" value="1"/>
</dbReference>
<dbReference type="Proteomes" id="UP000541444">
    <property type="component" value="Unassembled WGS sequence"/>
</dbReference>
<dbReference type="EMBL" id="JACGCM010001796">
    <property type="protein sequence ID" value="KAF6149435.1"/>
    <property type="molecule type" value="Genomic_DNA"/>
</dbReference>
<keyword evidence="2" id="KW-1185">Reference proteome</keyword>
<dbReference type="GO" id="GO:0006360">
    <property type="term" value="P:transcription by RNA polymerase I"/>
    <property type="evidence" value="ECO:0007669"/>
    <property type="project" value="InterPro"/>
</dbReference>
<sequence>MSVCANASPGDSLESLSEILMAFRNEGSRKSWKLRLIWWSARHFSSNVRTSEIKSGDLLLLTFKAACASHLYGPAFEYSASVYSYLEKKESLDKISFLQGHVENSINFFDNMNKLRM</sequence>
<name>A0A7J7M3J1_9MAGN</name>
<organism evidence="1 2">
    <name type="scientific">Kingdonia uniflora</name>
    <dbReference type="NCBI Taxonomy" id="39325"/>
    <lineage>
        <taxon>Eukaryota</taxon>
        <taxon>Viridiplantae</taxon>
        <taxon>Streptophyta</taxon>
        <taxon>Embryophyta</taxon>
        <taxon>Tracheophyta</taxon>
        <taxon>Spermatophyta</taxon>
        <taxon>Magnoliopsida</taxon>
        <taxon>Ranunculales</taxon>
        <taxon>Circaeasteraceae</taxon>
        <taxon>Kingdonia</taxon>
    </lineage>
</organism>
<proteinExistence type="predicted"/>
<accession>A0A7J7M3J1</accession>
<dbReference type="AlphaFoldDB" id="A0A7J7M3J1"/>
<dbReference type="OrthoDB" id="1899337at2759"/>
<gene>
    <name evidence="1" type="ORF">GIB67_016973</name>
</gene>
<comment type="caution">
    <text evidence="1">The sequence shown here is derived from an EMBL/GenBank/DDBJ whole genome shotgun (WGS) entry which is preliminary data.</text>
</comment>
<evidence type="ECO:0000313" key="2">
    <source>
        <dbReference type="Proteomes" id="UP000541444"/>
    </source>
</evidence>
<protein>
    <submittedName>
        <fullName evidence="1">Uncharacterized protein</fullName>
    </submittedName>
</protein>
<reference evidence="1 2" key="1">
    <citation type="journal article" date="2020" name="IScience">
        <title>Genome Sequencing of the Endangered Kingdonia uniflora (Circaeasteraceae, Ranunculales) Reveals Potential Mechanisms of Evolutionary Specialization.</title>
        <authorList>
            <person name="Sun Y."/>
            <person name="Deng T."/>
            <person name="Zhang A."/>
            <person name="Moore M.J."/>
            <person name="Landis J.B."/>
            <person name="Lin N."/>
            <person name="Zhang H."/>
            <person name="Zhang X."/>
            <person name="Huang J."/>
            <person name="Zhang X."/>
            <person name="Sun H."/>
            <person name="Wang H."/>
        </authorList>
    </citation>
    <scope>NUCLEOTIDE SEQUENCE [LARGE SCALE GENOMIC DNA]</scope>
    <source>
        <strain evidence="1">TB1705</strain>
        <tissue evidence="1">Leaf</tissue>
    </source>
</reference>
<dbReference type="GO" id="GO:0000120">
    <property type="term" value="C:RNA polymerase I transcription regulator complex"/>
    <property type="evidence" value="ECO:0007669"/>
    <property type="project" value="InterPro"/>
</dbReference>
<evidence type="ECO:0000313" key="1">
    <source>
        <dbReference type="EMBL" id="KAF6149435.1"/>
    </source>
</evidence>